<dbReference type="GO" id="GO:0000139">
    <property type="term" value="C:Golgi membrane"/>
    <property type="evidence" value="ECO:0007669"/>
    <property type="project" value="TreeGrafter"/>
</dbReference>
<evidence type="ECO:0000256" key="2">
    <source>
        <dbReference type="ARBA" id="ARBA00022676"/>
    </source>
</evidence>
<proteinExistence type="inferred from homology"/>
<accession>A0A8H6DW24</accession>
<evidence type="ECO:0000256" key="1">
    <source>
        <dbReference type="ARBA" id="ARBA00005664"/>
    </source>
</evidence>
<reference evidence="4" key="1">
    <citation type="submission" date="2019-11" db="EMBL/GenBank/DDBJ databases">
        <title>Bipolaris sorokiniana Genome sequencing.</title>
        <authorList>
            <person name="Wang H."/>
        </authorList>
    </citation>
    <scope>NUCLEOTIDE SEQUENCE</scope>
</reference>
<dbReference type="GO" id="GO:0016757">
    <property type="term" value="F:glycosyltransferase activity"/>
    <property type="evidence" value="ECO:0007669"/>
    <property type="project" value="UniProtKB-KW"/>
</dbReference>
<dbReference type="Pfam" id="PF05637">
    <property type="entry name" value="Glyco_transf_34"/>
    <property type="match status" value="1"/>
</dbReference>
<protein>
    <recommendedName>
        <fullName evidence="6">Glycosyltransferase family 34 protein</fullName>
    </recommendedName>
</protein>
<dbReference type="PANTHER" id="PTHR31306">
    <property type="entry name" value="ALPHA-1,6-MANNOSYLTRANSFERASE MNN11-RELATED"/>
    <property type="match status" value="1"/>
</dbReference>
<name>A0A8H6DW24_COCSA</name>
<evidence type="ECO:0008006" key="6">
    <source>
        <dbReference type="Google" id="ProtNLM"/>
    </source>
</evidence>
<dbReference type="AlphaFoldDB" id="A0A8H6DW24"/>
<dbReference type="PANTHER" id="PTHR31306:SF8">
    <property type="entry name" value="GLYCOSYLTRANSFERASE FAMILY 34 PROTEIN"/>
    <property type="match status" value="1"/>
</dbReference>
<dbReference type="EMBL" id="WNKQ01000008">
    <property type="protein sequence ID" value="KAF5849974.1"/>
    <property type="molecule type" value="Genomic_DNA"/>
</dbReference>
<dbReference type="InterPro" id="IPR008630">
    <property type="entry name" value="Glyco_trans_34"/>
</dbReference>
<sequence>MIKVRCAKSDKHYTVRLTPIPYPRPPSRPVPQFFAHGDSKCLPKVLPKFIQAATVKRAKCRKYSPFASARSRIGIVTAHFGEAKEHYQMAFQTHLFHSMVHGTEVRVMCDPIVDDLWNKPAYILNLLFREMMKPEKERLEWIQWVDRDTLILDQCRPISSFLPPERGRYDSWWRGGDEQKEGQQPQANTTHLLVTEDWNGLNNGVFLLRVNSWAIELFTAILAFRHYKPEVDLPFTEQSAMEQVLRTEQFRHQTRYVPQHWFNAYEGGAAQTFEDRKDEEGLKQFQARRGDYLVHFAGHSRKDQAIRDWKSMLDQSGDIWEENRVQRDVSQEVGTFWKGLGYGR</sequence>
<comment type="caution">
    <text evidence="4">The sequence shown here is derived from an EMBL/GenBank/DDBJ whole genome shotgun (WGS) entry which is preliminary data.</text>
</comment>
<evidence type="ECO:0000256" key="3">
    <source>
        <dbReference type="ARBA" id="ARBA00022679"/>
    </source>
</evidence>
<dbReference type="InterPro" id="IPR029044">
    <property type="entry name" value="Nucleotide-diphossugar_trans"/>
</dbReference>
<evidence type="ECO:0000313" key="5">
    <source>
        <dbReference type="Proteomes" id="UP000624244"/>
    </source>
</evidence>
<dbReference type="Proteomes" id="UP000624244">
    <property type="component" value="Unassembled WGS sequence"/>
</dbReference>
<gene>
    <name evidence="4" type="ORF">GGP41_005374</name>
</gene>
<keyword evidence="3" id="KW-0808">Transferase</keyword>
<dbReference type="FunFam" id="3.90.550.10:FF:000237">
    <property type="entry name" value="WGS project CABT00000000 data, contig 2.1"/>
    <property type="match status" value="1"/>
</dbReference>
<evidence type="ECO:0000313" key="4">
    <source>
        <dbReference type="EMBL" id="KAF5849974.1"/>
    </source>
</evidence>
<dbReference type="Gene3D" id="3.90.550.10">
    <property type="entry name" value="Spore Coat Polysaccharide Biosynthesis Protein SpsA, Chain A"/>
    <property type="match status" value="1"/>
</dbReference>
<dbReference type="SUPFAM" id="SSF53448">
    <property type="entry name" value="Nucleotide-diphospho-sugar transferases"/>
    <property type="match status" value="1"/>
</dbReference>
<comment type="similarity">
    <text evidence="1">Belongs to the glycosyltransferase 34 family.</text>
</comment>
<organism evidence="4 5">
    <name type="scientific">Cochliobolus sativus</name>
    <name type="common">Common root rot and spot blotch fungus</name>
    <name type="synonym">Bipolaris sorokiniana</name>
    <dbReference type="NCBI Taxonomy" id="45130"/>
    <lineage>
        <taxon>Eukaryota</taxon>
        <taxon>Fungi</taxon>
        <taxon>Dikarya</taxon>
        <taxon>Ascomycota</taxon>
        <taxon>Pezizomycotina</taxon>
        <taxon>Dothideomycetes</taxon>
        <taxon>Pleosporomycetidae</taxon>
        <taxon>Pleosporales</taxon>
        <taxon>Pleosporineae</taxon>
        <taxon>Pleosporaceae</taxon>
        <taxon>Bipolaris</taxon>
    </lineage>
</organism>
<dbReference type="GO" id="GO:0006487">
    <property type="term" value="P:protein N-linked glycosylation"/>
    <property type="evidence" value="ECO:0007669"/>
    <property type="project" value="TreeGrafter"/>
</dbReference>
<keyword evidence="2" id="KW-0328">Glycosyltransferase</keyword>